<dbReference type="OrthoDB" id="255603at2"/>
<dbReference type="SUPFAM" id="SSF53474">
    <property type="entry name" value="alpha/beta-Hydrolases"/>
    <property type="match status" value="1"/>
</dbReference>
<gene>
    <name evidence="3" type="ORF">SAMN05421835_10550</name>
</gene>
<evidence type="ECO:0000313" key="3">
    <source>
        <dbReference type="EMBL" id="SFJ38942.1"/>
    </source>
</evidence>
<dbReference type="InterPro" id="IPR029058">
    <property type="entry name" value="AB_hydrolase_fold"/>
</dbReference>
<sequence>MDRSILSRPGPDPDEVVRYGASPDQVADIWRPREVRHPALVLIHGGFWRPRYDRTHTRPMAAALRAEGWPVASLEYRREPGNPDAYTEDVKRALEFLSGELPGEGVVLAGHSAGGHLALWVAATCPPAGLLGTVALAPVADLRQADDANLGDGAVGAFLGGPAESRPDLDPVRLDEPAAPVALVHGTEDTGVPSSVSKSYVDSHPRARLVLLPGIAHFELIDPGSAAWPRVLRELDAAGRPARRPG</sequence>
<dbReference type="EMBL" id="FORP01000005">
    <property type="protein sequence ID" value="SFJ38942.1"/>
    <property type="molecule type" value="Genomic_DNA"/>
</dbReference>
<evidence type="ECO:0000313" key="4">
    <source>
        <dbReference type="Proteomes" id="UP000199025"/>
    </source>
</evidence>
<dbReference type="PANTHER" id="PTHR48081:SF33">
    <property type="entry name" value="KYNURENINE FORMAMIDASE"/>
    <property type="match status" value="1"/>
</dbReference>
<dbReference type="Pfam" id="PF20434">
    <property type="entry name" value="BD-FAE"/>
    <property type="match status" value="1"/>
</dbReference>
<accession>A0A1I3QZL4</accession>
<dbReference type="Proteomes" id="UP000199025">
    <property type="component" value="Unassembled WGS sequence"/>
</dbReference>
<dbReference type="PANTHER" id="PTHR48081">
    <property type="entry name" value="AB HYDROLASE SUPERFAMILY PROTEIN C4A8.06C"/>
    <property type="match status" value="1"/>
</dbReference>
<reference evidence="3 4" key="1">
    <citation type="submission" date="2016-10" db="EMBL/GenBank/DDBJ databases">
        <authorList>
            <person name="de Groot N.N."/>
        </authorList>
    </citation>
    <scope>NUCLEOTIDE SEQUENCE [LARGE SCALE GENOMIC DNA]</scope>
    <source>
        <strain evidence="3 4">DSM 44468</strain>
    </source>
</reference>
<dbReference type="RefSeq" id="WP_091505733.1">
    <property type="nucleotide sequence ID" value="NZ_FORP01000005.1"/>
</dbReference>
<dbReference type="InterPro" id="IPR050300">
    <property type="entry name" value="GDXG_lipolytic_enzyme"/>
</dbReference>
<feature type="domain" description="BD-FAE-like" evidence="2">
    <location>
        <begin position="28"/>
        <end position="199"/>
    </location>
</feature>
<evidence type="ECO:0000259" key="2">
    <source>
        <dbReference type="Pfam" id="PF20434"/>
    </source>
</evidence>
<dbReference type="STRING" id="115433.SAMN05421835_10550"/>
<dbReference type="GO" id="GO:0016787">
    <property type="term" value="F:hydrolase activity"/>
    <property type="evidence" value="ECO:0007669"/>
    <property type="project" value="UniProtKB-KW"/>
</dbReference>
<protein>
    <submittedName>
        <fullName evidence="3">Acetyl esterase/lipase</fullName>
    </submittedName>
</protein>
<proteinExistence type="predicted"/>
<keyword evidence="1" id="KW-0378">Hydrolase</keyword>
<evidence type="ECO:0000256" key="1">
    <source>
        <dbReference type="ARBA" id="ARBA00022801"/>
    </source>
</evidence>
<keyword evidence="4" id="KW-1185">Reference proteome</keyword>
<dbReference type="InterPro" id="IPR049492">
    <property type="entry name" value="BD-FAE-like_dom"/>
</dbReference>
<dbReference type="Gene3D" id="3.40.50.1820">
    <property type="entry name" value="alpha/beta hydrolase"/>
    <property type="match status" value="1"/>
</dbReference>
<organism evidence="3 4">
    <name type="scientific">Amycolatopsis sacchari</name>
    <dbReference type="NCBI Taxonomy" id="115433"/>
    <lineage>
        <taxon>Bacteria</taxon>
        <taxon>Bacillati</taxon>
        <taxon>Actinomycetota</taxon>
        <taxon>Actinomycetes</taxon>
        <taxon>Pseudonocardiales</taxon>
        <taxon>Pseudonocardiaceae</taxon>
        <taxon>Amycolatopsis</taxon>
    </lineage>
</organism>
<dbReference type="AlphaFoldDB" id="A0A1I3QZL4"/>
<name>A0A1I3QZL4_9PSEU</name>